<reference evidence="3 4" key="1">
    <citation type="journal article" date="2018" name="Front. Microbiol.">
        <title>Prospects for Fungal Bioremediation of Acidic Radioactive Waste Sites: Characterization and Genome Sequence of Rhodotorula taiwanensis MD1149.</title>
        <authorList>
            <person name="Tkavc R."/>
            <person name="Matrosova V.Y."/>
            <person name="Grichenko O.E."/>
            <person name="Gostincar C."/>
            <person name="Volpe R.P."/>
            <person name="Klimenkova P."/>
            <person name="Gaidamakova E.K."/>
            <person name="Zhou C.E."/>
            <person name="Stewart B.J."/>
            <person name="Lyman M.G."/>
            <person name="Malfatti S.A."/>
            <person name="Rubinfeld B."/>
            <person name="Courtot M."/>
            <person name="Singh J."/>
            <person name="Dalgard C.L."/>
            <person name="Hamilton T."/>
            <person name="Frey K.G."/>
            <person name="Gunde-Cimerman N."/>
            <person name="Dugan L."/>
            <person name="Daly M.J."/>
        </authorList>
    </citation>
    <scope>NUCLEOTIDE SEQUENCE [LARGE SCALE GENOMIC DNA]</scope>
    <source>
        <strain evidence="3 4">MD1149</strain>
    </source>
</reference>
<accession>A0A2S5BGH3</accession>
<evidence type="ECO:0000256" key="2">
    <source>
        <dbReference type="SAM" id="Phobius"/>
    </source>
</evidence>
<feature type="compositionally biased region" description="Low complexity" evidence="1">
    <location>
        <begin position="63"/>
        <end position="75"/>
    </location>
</feature>
<dbReference type="Proteomes" id="UP000237144">
    <property type="component" value="Unassembled WGS sequence"/>
</dbReference>
<keyword evidence="2" id="KW-0812">Transmembrane</keyword>
<dbReference type="OrthoDB" id="2530133at2759"/>
<evidence type="ECO:0000313" key="3">
    <source>
        <dbReference type="EMBL" id="POY75870.1"/>
    </source>
</evidence>
<feature type="region of interest" description="Disordered" evidence="1">
    <location>
        <begin position="53"/>
        <end position="75"/>
    </location>
</feature>
<sequence length="232" mass="24536">MPRKPASATATSIEPRKSPRTASSNSITGKAPADVPALRSASWTSAAHLGSLFSSPSGKGIVADDTASTLSSSSSSVDLIDLASSSSSIASLRPPSTQQESAYDLHSTPIPAGALVLLDGKPSASSDVMPNPSNRSPAAVKTSAPVPPTSRMNGRQTRVWSGPKGKMPFWQRWRIWYGGVSVIQMLEPWECVLYHSIMLVALFAVFCALAYLPAHASVIVKRVQWYISGIDA</sequence>
<name>A0A2S5BGH3_9BASI</name>
<organism evidence="3 4">
    <name type="scientific">Rhodotorula taiwanensis</name>
    <dbReference type="NCBI Taxonomy" id="741276"/>
    <lineage>
        <taxon>Eukaryota</taxon>
        <taxon>Fungi</taxon>
        <taxon>Dikarya</taxon>
        <taxon>Basidiomycota</taxon>
        <taxon>Pucciniomycotina</taxon>
        <taxon>Microbotryomycetes</taxon>
        <taxon>Sporidiobolales</taxon>
        <taxon>Sporidiobolaceae</taxon>
        <taxon>Rhodotorula</taxon>
    </lineage>
</organism>
<evidence type="ECO:0000313" key="4">
    <source>
        <dbReference type="Proteomes" id="UP000237144"/>
    </source>
</evidence>
<feature type="compositionally biased region" description="Polar residues" evidence="1">
    <location>
        <begin position="123"/>
        <end position="136"/>
    </location>
</feature>
<protein>
    <submittedName>
        <fullName evidence="3">Uncharacterized protein</fullName>
    </submittedName>
</protein>
<gene>
    <name evidence="3" type="ORF">BMF94_0952</name>
</gene>
<proteinExistence type="predicted"/>
<keyword evidence="4" id="KW-1185">Reference proteome</keyword>
<feature type="transmembrane region" description="Helical" evidence="2">
    <location>
        <begin position="192"/>
        <end position="212"/>
    </location>
</feature>
<dbReference type="EMBL" id="PJQD01000009">
    <property type="protein sequence ID" value="POY75870.1"/>
    <property type="molecule type" value="Genomic_DNA"/>
</dbReference>
<dbReference type="STRING" id="741276.A0A2S5BGH3"/>
<feature type="region of interest" description="Disordered" evidence="1">
    <location>
        <begin position="1"/>
        <end position="37"/>
    </location>
</feature>
<feature type="region of interest" description="Disordered" evidence="1">
    <location>
        <begin position="123"/>
        <end position="158"/>
    </location>
</feature>
<dbReference type="AlphaFoldDB" id="A0A2S5BGH3"/>
<evidence type="ECO:0000256" key="1">
    <source>
        <dbReference type="SAM" id="MobiDB-lite"/>
    </source>
</evidence>
<keyword evidence="2" id="KW-0472">Membrane</keyword>
<keyword evidence="2" id="KW-1133">Transmembrane helix</keyword>
<comment type="caution">
    <text evidence="3">The sequence shown here is derived from an EMBL/GenBank/DDBJ whole genome shotgun (WGS) entry which is preliminary data.</text>
</comment>